<dbReference type="Proteomes" id="UP000197025">
    <property type="component" value="Unassembled WGS sequence"/>
</dbReference>
<dbReference type="RefSeq" id="WP_088569828.1">
    <property type="nucleotide sequence ID" value="NZ_FYEK01000002.1"/>
</dbReference>
<dbReference type="Pfam" id="PF10047">
    <property type="entry name" value="DUF2281"/>
    <property type="match status" value="1"/>
</dbReference>
<gene>
    <name evidence="2" type="ORF">SAMN02746019_00029710</name>
</gene>
<feature type="domain" description="DUF2281" evidence="1">
    <location>
        <begin position="3"/>
        <end position="62"/>
    </location>
</feature>
<evidence type="ECO:0000313" key="2">
    <source>
        <dbReference type="EMBL" id="SNB49635.1"/>
    </source>
</evidence>
<evidence type="ECO:0000259" key="1">
    <source>
        <dbReference type="Pfam" id="PF10047"/>
    </source>
</evidence>
<dbReference type="InParanoid" id="A0A212PRV2"/>
<accession>A0A212PRV2</accession>
<evidence type="ECO:0000313" key="3">
    <source>
        <dbReference type="Proteomes" id="UP000197025"/>
    </source>
</evidence>
<dbReference type="InterPro" id="IPR018739">
    <property type="entry name" value="DUF2281"/>
</dbReference>
<dbReference type="OrthoDB" id="9813378at2"/>
<proteinExistence type="predicted"/>
<dbReference type="AlphaFoldDB" id="A0A212PRV2"/>
<protein>
    <submittedName>
        <fullName evidence="2">Uncharacterized conserved small protein</fullName>
    </submittedName>
</protein>
<sequence length="68" mass="8230">MKTLEEMIRELPPELRQEVEDFVEFLLQKRAKRSLEPLRLDWKGALQDLRAHFTAVELQHKAQEWWGD</sequence>
<organism evidence="2 3">
    <name type="scientific">Thermoflexus hugenholtzii JAD2</name>
    <dbReference type="NCBI Taxonomy" id="877466"/>
    <lineage>
        <taxon>Bacteria</taxon>
        <taxon>Bacillati</taxon>
        <taxon>Chloroflexota</taxon>
        <taxon>Thermoflexia</taxon>
        <taxon>Thermoflexales</taxon>
        <taxon>Thermoflexaceae</taxon>
        <taxon>Thermoflexus</taxon>
    </lineage>
</organism>
<dbReference type="EMBL" id="FYEK01000002">
    <property type="protein sequence ID" value="SNB49635.1"/>
    <property type="molecule type" value="Genomic_DNA"/>
</dbReference>
<keyword evidence="3" id="KW-1185">Reference proteome</keyword>
<reference evidence="3" key="1">
    <citation type="submission" date="2017-06" db="EMBL/GenBank/DDBJ databases">
        <authorList>
            <person name="Varghese N."/>
            <person name="Submissions S."/>
        </authorList>
    </citation>
    <scope>NUCLEOTIDE SEQUENCE [LARGE SCALE GENOMIC DNA]</scope>
    <source>
        <strain evidence="3">JAD2</strain>
    </source>
</reference>
<name>A0A212PRV2_9CHLR</name>